<gene>
    <name evidence="1" type="ORF">TSAR_013150</name>
</gene>
<keyword evidence="2" id="KW-1185">Reference proteome</keyword>
<accession>A0A232FI18</accession>
<sequence length="76" mass="9354">MQLTDLSNRRVLHVQYSKYTTVYCPSARTRPEIAERYNRYMCVFYIRFNLYNVTFCLKTEKYIYIYICISWIQANL</sequence>
<evidence type="ECO:0000313" key="2">
    <source>
        <dbReference type="Proteomes" id="UP000215335"/>
    </source>
</evidence>
<name>A0A232FI18_9HYME</name>
<protein>
    <submittedName>
        <fullName evidence="1">Uncharacterized protein</fullName>
    </submittedName>
</protein>
<reference evidence="1 2" key="1">
    <citation type="journal article" date="2017" name="Curr. Biol.">
        <title>The Evolution of Venom by Co-option of Single-Copy Genes.</title>
        <authorList>
            <person name="Martinson E.O."/>
            <person name="Mrinalini"/>
            <person name="Kelkar Y.D."/>
            <person name="Chang C.H."/>
            <person name="Werren J.H."/>
        </authorList>
    </citation>
    <scope>NUCLEOTIDE SEQUENCE [LARGE SCALE GENOMIC DNA]</scope>
    <source>
        <strain evidence="1 2">Alberta</strain>
        <tissue evidence="1">Whole body</tissue>
    </source>
</reference>
<dbReference type="EMBL" id="NNAY01000182">
    <property type="protein sequence ID" value="OXU30233.1"/>
    <property type="molecule type" value="Genomic_DNA"/>
</dbReference>
<dbReference type="AlphaFoldDB" id="A0A232FI18"/>
<evidence type="ECO:0000313" key="1">
    <source>
        <dbReference type="EMBL" id="OXU30233.1"/>
    </source>
</evidence>
<proteinExistence type="predicted"/>
<organism evidence="1 2">
    <name type="scientific">Trichomalopsis sarcophagae</name>
    <dbReference type="NCBI Taxonomy" id="543379"/>
    <lineage>
        <taxon>Eukaryota</taxon>
        <taxon>Metazoa</taxon>
        <taxon>Ecdysozoa</taxon>
        <taxon>Arthropoda</taxon>
        <taxon>Hexapoda</taxon>
        <taxon>Insecta</taxon>
        <taxon>Pterygota</taxon>
        <taxon>Neoptera</taxon>
        <taxon>Endopterygota</taxon>
        <taxon>Hymenoptera</taxon>
        <taxon>Apocrita</taxon>
        <taxon>Proctotrupomorpha</taxon>
        <taxon>Chalcidoidea</taxon>
        <taxon>Pteromalidae</taxon>
        <taxon>Pteromalinae</taxon>
        <taxon>Trichomalopsis</taxon>
    </lineage>
</organism>
<comment type="caution">
    <text evidence="1">The sequence shown here is derived from an EMBL/GenBank/DDBJ whole genome shotgun (WGS) entry which is preliminary data.</text>
</comment>
<dbReference type="Proteomes" id="UP000215335">
    <property type="component" value="Unassembled WGS sequence"/>
</dbReference>